<keyword evidence="3" id="KW-1185">Reference proteome</keyword>
<keyword evidence="1" id="KW-0812">Transmembrane</keyword>
<accession>W4PZ16</accession>
<proteinExistence type="predicted"/>
<keyword evidence="1" id="KW-0472">Membrane</keyword>
<name>W4PZ16_9BACI</name>
<protein>
    <recommendedName>
        <fullName evidence="4">BshB3 potential contributor to bacillithiol synthesis</fullName>
    </recommendedName>
</protein>
<feature type="transmembrane region" description="Helical" evidence="1">
    <location>
        <begin position="42"/>
        <end position="61"/>
    </location>
</feature>
<comment type="caution">
    <text evidence="2">The sequence shown here is derived from an EMBL/GenBank/DDBJ whole genome shotgun (WGS) entry which is preliminary data.</text>
</comment>
<evidence type="ECO:0008006" key="4">
    <source>
        <dbReference type="Google" id="ProtNLM"/>
    </source>
</evidence>
<gene>
    <name evidence="2" type="ORF">JCM9140_928</name>
</gene>
<evidence type="ECO:0000256" key="1">
    <source>
        <dbReference type="SAM" id="Phobius"/>
    </source>
</evidence>
<reference evidence="2" key="1">
    <citation type="journal article" date="2014" name="Genome Announc.">
        <title>Draft Genome Sequences of Three Alkaliphilic Bacillus Strains, Bacillus wakoensis JCM 9140T, Bacillus akibai JCM 9157T, and Bacillus hemicellulosilyticus JCM 9152T.</title>
        <authorList>
            <person name="Yuki M."/>
            <person name="Oshima K."/>
            <person name="Suda W."/>
            <person name="Oshida Y."/>
            <person name="Kitamura K."/>
            <person name="Iida T."/>
            <person name="Hattori M."/>
            <person name="Ohkuma M."/>
        </authorList>
    </citation>
    <scope>NUCLEOTIDE SEQUENCE [LARGE SCALE GENOMIC DNA]</scope>
    <source>
        <strain evidence="2">JCM 9140</strain>
    </source>
</reference>
<dbReference type="AlphaFoldDB" id="W4PZ16"/>
<organism evidence="2 3">
    <name type="scientific">Halalkalibacter wakoensis JCM 9140</name>
    <dbReference type="NCBI Taxonomy" id="1236970"/>
    <lineage>
        <taxon>Bacteria</taxon>
        <taxon>Bacillati</taxon>
        <taxon>Bacillota</taxon>
        <taxon>Bacilli</taxon>
        <taxon>Bacillales</taxon>
        <taxon>Bacillaceae</taxon>
        <taxon>Halalkalibacter</taxon>
    </lineage>
</organism>
<feature type="transmembrane region" description="Helical" evidence="1">
    <location>
        <begin position="6"/>
        <end position="22"/>
    </location>
</feature>
<sequence>MIYVVIFAGIVCAISLIITLNLTKVEDENYSSKKSVNSQLWLYLGLIPVVALIMYLGFVFVF</sequence>
<evidence type="ECO:0000313" key="2">
    <source>
        <dbReference type="EMBL" id="GAE24962.1"/>
    </source>
</evidence>
<dbReference type="EMBL" id="BAUT01000005">
    <property type="protein sequence ID" value="GAE24962.1"/>
    <property type="molecule type" value="Genomic_DNA"/>
</dbReference>
<dbReference type="Proteomes" id="UP000018890">
    <property type="component" value="Unassembled WGS sequence"/>
</dbReference>
<evidence type="ECO:0000313" key="3">
    <source>
        <dbReference type="Proteomes" id="UP000018890"/>
    </source>
</evidence>
<keyword evidence="1" id="KW-1133">Transmembrane helix</keyword>